<dbReference type="AlphaFoldDB" id="A0A9Q3CFX0"/>
<dbReference type="SUPFAM" id="SSF57850">
    <property type="entry name" value="RING/U-box"/>
    <property type="match status" value="1"/>
</dbReference>
<evidence type="ECO:0000256" key="3">
    <source>
        <dbReference type="ARBA" id="ARBA00008704"/>
    </source>
</evidence>
<keyword evidence="19" id="KW-1185">Reference proteome</keyword>
<evidence type="ECO:0000256" key="6">
    <source>
        <dbReference type="ARBA" id="ARBA00022692"/>
    </source>
</evidence>
<dbReference type="EMBL" id="AVOT02007067">
    <property type="protein sequence ID" value="MBW0483078.1"/>
    <property type="molecule type" value="Genomic_DNA"/>
</dbReference>
<evidence type="ECO:0000256" key="14">
    <source>
        <dbReference type="ARBA" id="ARBA00029692"/>
    </source>
</evidence>
<reference evidence="18" key="1">
    <citation type="submission" date="2021-03" db="EMBL/GenBank/DDBJ databases">
        <title>Draft genome sequence of rust myrtle Austropuccinia psidii MF-1, a brazilian biotype.</title>
        <authorList>
            <person name="Quecine M.C."/>
            <person name="Pachon D.M.R."/>
            <person name="Bonatelli M.L."/>
            <person name="Correr F.H."/>
            <person name="Franceschini L.M."/>
            <person name="Leite T.F."/>
            <person name="Margarido G.R.A."/>
            <person name="Almeida C.A."/>
            <person name="Ferrarezi J.A."/>
            <person name="Labate C.A."/>
        </authorList>
    </citation>
    <scope>NUCLEOTIDE SEQUENCE</scope>
    <source>
        <strain evidence="18">MF-1</strain>
    </source>
</reference>
<comment type="subcellular location">
    <subcellularLocation>
        <location evidence="1">Peroxisome membrane</location>
        <topology evidence="1">Multi-pass membrane protein</topology>
    </subcellularLocation>
</comment>
<dbReference type="GO" id="GO:0004842">
    <property type="term" value="F:ubiquitin-protein transferase activity"/>
    <property type="evidence" value="ECO:0007669"/>
    <property type="project" value="TreeGrafter"/>
</dbReference>
<comment type="pathway">
    <text evidence="2">Protein modification; protein ubiquitination.</text>
</comment>
<evidence type="ECO:0000256" key="2">
    <source>
        <dbReference type="ARBA" id="ARBA00004906"/>
    </source>
</evidence>
<keyword evidence="8" id="KW-0863">Zinc-finger</keyword>
<keyword evidence="5" id="KW-0813">Transport</keyword>
<keyword evidence="12 16" id="KW-0472">Membrane</keyword>
<evidence type="ECO:0000259" key="17">
    <source>
        <dbReference type="Pfam" id="PF04757"/>
    </source>
</evidence>
<keyword evidence="7" id="KW-0479">Metal-binding</keyword>
<keyword evidence="9" id="KW-0862">Zinc</keyword>
<feature type="domain" description="Pex N-terminal" evidence="17">
    <location>
        <begin position="19"/>
        <end position="290"/>
    </location>
</feature>
<dbReference type="InterPro" id="IPR017375">
    <property type="entry name" value="PEX12"/>
</dbReference>
<evidence type="ECO:0000313" key="18">
    <source>
        <dbReference type="EMBL" id="MBW0483078.1"/>
    </source>
</evidence>
<evidence type="ECO:0000256" key="13">
    <source>
        <dbReference type="ARBA" id="ARBA00023140"/>
    </source>
</evidence>
<comment type="caution">
    <text evidence="18">The sequence shown here is derived from an EMBL/GenBank/DDBJ whole genome shotgun (WGS) entry which is preliminary data.</text>
</comment>
<dbReference type="GO" id="GO:1990429">
    <property type="term" value="C:peroxisomal importomer complex"/>
    <property type="evidence" value="ECO:0007669"/>
    <property type="project" value="TreeGrafter"/>
</dbReference>
<dbReference type="Proteomes" id="UP000765509">
    <property type="component" value="Unassembled WGS sequence"/>
</dbReference>
<evidence type="ECO:0000256" key="7">
    <source>
        <dbReference type="ARBA" id="ARBA00022723"/>
    </source>
</evidence>
<evidence type="ECO:0000256" key="15">
    <source>
        <dbReference type="ARBA" id="ARBA00034505"/>
    </source>
</evidence>
<dbReference type="GO" id="GO:0005778">
    <property type="term" value="C:peroxisomal membrane"/>
    <property type="evidence" value="ECO:0007669"/>
    <property type="project" value="UniProtKB-SubCell"/>
</dbReference>
<protein>
    <recommendedName>
        <fullName evidence="4 16">Peroxisome assembly protein 12</fullName>
    </recommendedName>
    <alternativeName>
        <fullName evidence="14 16">Peroxin-12</fullName>
    </alternativeName>
</protein>
<accession>A0A9Q3CFX0</accession>
<evidence type="ECO:0000256" key="8">
    <source>
        <dbReference type="ARBA" id="ARBA00022771"/>
    </source>
</evidence>
<dbReference type="OrthoDB" id="107372at2759"/>
<keyword evidence="6" id="KW-0812">Transmembrane</keyword>
<keyword evidence="11" id="KW-1133">Transmembrane helix</keyword>
<dbReference type="PANTHER" id="PTHR12888">
    <property type="entry name" value="PEROXISOME ASSEMBLY PROTEIN 12 PEROXIN-12"/>
    <property type="match status" value="1"/>
</dbReference>
<evidence type="ECO:0000256" key="5">
    <source>
        <dbReference type="ARBA" id="ARBA00022448"/>
    </source>
</evidence>
<comment type="similarity">
    <text evidence="3 16">Belongs to the pex2/pex10/pex12 family.</text>
</comment>
<evidence type="ECO:0000256" key="10">
    <source>
        <dbReference type="ARBA" id="ARBA00022927"/>
    </source>
</evidence>
<proteinExistence type="inferred from homology"/>
<evidence type="ECO:0000313" key="19">
    <source>
        <dbReference type="Proteomes" id="UP000765509"/>
    </source>
</evidence>
<dbReference type="InterPro" id="IPR006845">
    <property type="entry name" value="Pex_N"/>
</dbReference>
<comment type="subunit">
    <text evidence="15">Component of the PEX2-PEX10-PEX12 retrotranslocation channel, composed of PEX2, PEX10 and PEX12.</text>
</comment>
<dbReference type="Pfam" id="PF04757">
    <property type="entry name" value="Pex2_Pex12"/>
    <property type="match status" value="1"/>
</dbReference>
<dbReference type="PANTHER" id="PTHR12888:SF0">
    <property type="entry name" value="PEROXISOME ASSEMBLY PROTEIN 12"/>
    <property type="match status" value="1"/>
</dbReference>
<keyword evidence="10" id="KW-0653">Protein transport</keyword>
<dbReference type="GO" id="GO:0016562">
    <property type="term" value="P:protein import into peroxisome matrix, receptor recycling"/>
    <property type="evidence" value="ECO:0007669"/>
    <property type="project" value="UniProtKB-ARBA"/>
</dbReference>
<dbReference type="GO" id="GO:0008270">
    <property type="term" value="F:zinc ion binding"/>
    <property type="evidence" value="ECO:0007669"/>
    <property type="project" value="UniProtKB-KW"/>
</dbReference>
<sequence length="391" mass="45383">MEAEQEEILKPTFFELIAQDQLRDLLGPVTRYVLSVFAQHHPRYLIRILNHHDELFALAMFFVERHYLTTWSGSFSENFYGLTRRRRSPKLEPIQLPSSSDPDRLRKYEIRLSLIFLVLFPYLRTKAHELYEKLAPAQDSDLLDDQTPSARPNQPSVHQDRPIAWLKQKLLDIFLFAFPYLNAAYKLNQLIFSLRHLFDKSPYWRASNAFMNVQIRRMSPQNFRLMKHQLIQRRAHLLSHLALSDVRWNGIGTILKSLGTLIAIQGFESLKIVLPSSIFAFKFLEWWYSSSNTSRYRRSAFGSQESQFPPLKPPVPLRPQIEGVLDDGAGSIKPIQKGHCPLCKLNLVNATALPSGWVYCYKCVHAYVLKFQQCPVTLFPVSLVDLRKIIG</sequence>
<dbReference type="GO" id="GO:0006513">
    <property type="term" value="P:protein monoubiquitination"/>
    <property type="evidence" value="ECO:0007669"/>
    <property type="project" value="TreeGrafter"/>
</dbReference>
<evidence type="ECO:0000256" key="4">
    <source>
        <dbReference type="ARBA" id="ARBA00018980"/>
    </source>
</evidence>
<evidence type="ECO:0000256" key="11">
    <source>
        <dbReference type="ARBA" id="ARBA00022989"/>
    </source>
</evidence>
<evidence type="ECO:0000256" key="9">
    <source>
        <dbReference type="ARBA" id="ARBA00022833"/>
    </source>
</evidence>
<evidence type="ECO:0000256" key="12">
    <source>
        <dbReference type="ARBA" id="ARBA00023136"/>
    </source>
</evidence>
<name>A0A9Q3CFX0_9BASI</name>
<dbReference type="PIRSF" id="PIRSF038074">
    <property type="entry name" value="Peroxisome_assembly_p12"/>
    <property type="match status" value="1"/>
</dbReference>
<organism evidence="18 19">
    <name type="scientific">Austropuccinia psidii MF-1</name>
    <dbReference type="NCBI Taxonomy" id="1389203"/>
    <lineage>
        <taxon>Eukaryota</taxon>
        <taxon>Fungi</taxon>
        <taxon>Dikarya</taxon>
        <taxon>Basidiomycota</taxon>
        <taxon>Pucciniomycotina</taxon>
        <taxon>Pucciniomycetes</taxon>
        <taxon>Pucciniales</taxon>
        <taxon>Sphaerophragmiaceae</taxon>
        <taxon>Austropuccinia</taxon>
    </lineage>
</organism>
<gene>
    <name evidence="18" type="ORF">O181_022793</name>
</gene>
<keyword evidence="13 16" id="KW-0576">Peroxisome</keyword>
<evidence type="ECO:0000256" key="1">
    <source>
        <dbReference type="ARBA" id="ARBA00004585"/>
    </source>
</evidence>
<comment type="function">
    <text evidence="16">Component of a retrotranslocation channel required for peroxisome organization by mediating export of the PEX5 receptor from peroxisomes to the cytosol, thereby promoting PEX5 recycling.</text>
</comment>
<evidence type="ECO:0000256" key="16">
    <source>
        <dbReference type="PIRNR" id="PIRNR038074"/>
    </source>
</evidence>